<gene>
    <name evidence="1" type="ORF">JX360_07995</name>
</gene>
<dbReference type="Gene3D" id="3.60.15.10">
    <property type="entry name" value="Ribonuclease Z/Hydroxyacylglutathione hydrolase-like"/>
    <property type="match status" value="1"/>
</dbReference>
<dbReference type="SUPFAM" id="SSF56281">
    <property type="entry name" value="Metallo-hydrolase/oxidoreductase"/>
    <property type="match status" value="1"/>
</dbReference>
<sequence length="489" mass="54431">MHDILTFARGSQFLAVNGNDQICYAVQPLIQALLQDFVDTHDLGLSIQRGLQVQPEVAEALFDIDLDSPEPFSLKPQFLFPETNPLLGLFFSNTRIPSFLRREGREAIQDEAILPAIHQLLAQCGRGTQTRQQILEQLPEEVHPLLEKLIASQVLVEQPYTPVAAPLGSSGVYRLQHAALLYRSGTTGILVDPQFHSNYGREGLKADITRAMVEGQVDAILISHSHYDHWHYPTLMMFPADIPVIVPKVPRPSLMCEDMEGRLRSLGFEQVIAVDWYADPIRIGDIDVRVLPFYGEQPLVPRFDSPQHPDLRNWGNTYLLQCEEFTSWFLIDAGFEPAASMVEVAEYVRDRFAPLDHLISNFQALSYNSIGTDLSSWGVDIVANLLSNPRIFSVTNEQEGGYIATLGPAGVAELSSITQAKACLPYADSWSDLGTPGIHDRELIEATLVELQKRGAATAVIPWHIGDGYVYSKTGSPHQLLRNAIRSGR</sequence>
<evidence type="ECO:0000313" key="2">
    <source>
        <dbReference type="Proteomes" id="UP000830835"/>
    </source>
</evidence>
<dbReference type="EMBL" id="JAFIRA010000016">
    <property type="protein sequence ID" value="MCJ2542846.1"/>
    <property type="molecule type" value="Genomic_DNA"/>
</dbReference>
<accession>A0ABT0CAR6</accession>
<keyword evidence="2" id="KW-1185">Reference proteome</keyword>
<name>A0ABT0CAR6_THEVL</name>
<organism evidence="1 2">
    <name type="scientific">Thermostichus vulcanus str. 'Rupite'</name>
    <dbReference type="NCBI Taxonomy" id="2813851"/>
    <lineage>
        <taxon>Bacteria</taxon>
        <taxon>Bacillati</taxon>
        <taxon>Cyanobacteriota</taxon>
        <taxon>Cyanophyceae</taxon>
        <taxon>Thermostichales</taxon>
        <taxon>Thermostichaceae</taxon>
        <taxon>Thermostichus</taxon>
    </lineage>
</organism>
<proteinExistence type="predicted"/>
<dbReference type="Pfam" id="PF13483">
    <property type="entry name" value="Lactamase_B_3"/>
    <property type="match status" value="1"/>
</dbReference>
<dbReference type="InterPro" id="IPR036866">
    <property type="entry name" value="RibonucZ/Hydroxyglut_hydro"/>
</dbReference>
<reference evidence="1" key="1">
    <citation type="submission" date="2021-02" db="EMBL/GenBank/DDBJ databases">
        <title>The CRISPR/cas machinery reduction and long-range gene transfer in the hot spring cyanobacterium Synechococcus.</title>
        <authorList>
            <person name="Dvorak P."/>
            <person name="Jahodarova E."/>
            <person name="Hasler P."/>
            <person name="Poulickova A."/>
        </authorList>
    </citation>
    <scope>NUCLEOTIDE SEQUENCE</scope>
    <source>
        <strain evidence="1">Rupite</strain>
    </source>
</reference>
<dbReference type="Proteomes" id="UP000830835">
    <property type="component" value="Unassembled WGS sequence"/>
</dbReference>
<dbReference type="RefSeq" id="WP_244350125.1">
    <property type="nucleotide sequence ID" value="NZ_JAFIRA010000016.1"/>
</dbReference>
<comment type="caution">
    <text evidence="1">The sequence shown here is derived from an EMBL/GenBank/DDBJ whole genome shotgun (WGS) entry which is preliminary data.</text>
</comment>
<protein>
    <submittedName>
        <fullName evidence="1">MBL fold metallo-hydrolase</fullName>
    </submittedName>
</protein>
<evidence type="ECO:0000313" key="1">
    <source>
        <dbReference type="EMBL" id="MCJ2542846.1"/>
    </source>
</evidence>